<dbReference type="EMBL" id="FUEG01000008">
    <property type="protein sequence ID" value="SJL07585.1"/>
    <property type="molecule type" value="Genomic_DNA"/>
</dbReference>
<reference evidence="2" key="1">
    <citation type="journal article" date="2017" name="Nat. Ecol. Evol.">
        <title>Genome expansion and lineage-specific genetic innovations in the forest pathogenic fungi Armillaria.</title>
        <authorList>
            <person name="Sipos G."/>
            <person name="Prasanna A.N."/>
            <person name="Walter M.C."/>
            <person name="O'Connor E."/>
            <person name="Balint B."/>
            <person name="Krizsan K."/>
            <person name="Kiss B."/>
            <person name="Hess J."/>
            <person name="Varga T."/>
            <person name="Slot J."/>
            <person name="Riley R."/>
            <person name="Boka B."/>
            <person name="Rigling D."/>
            <person name="Barry K."/>
            <person name="Lee J."/>
            <person name="Mihaltcheva S."/>
            <person name="LaButti K."/>
            <person name="Lipzen A."/>
            <person name="Waldron R."/>
            <person name="Moloney N.M."/>
            <person name="Sperisen C."/>
            <person name="Kredics L."/>
            <person name="Vagvoelgyi C."/>
            <person name="Patrignani A."/>
            <person name="Fitzpatrick D."/>
            <person name="Nagy I."/>
            <person name="Doyle S."/>
            <person name="Anderson J.B."/>
            <person name="Grigoriev I.V."/>
            <person name="Gueldener U."/>
            <person name="Muensterkoetter M."/>
            <person name="Nagy L.G."/>
        </authorList>
    </citation>
    <scope>NUCLEOTIDE SEQUENCE [LARGE SCALE GENOMIC DNA]</scope>
    <source>
        <strain evidence="2">C18/9</strain>
    </source>
</reference>
<dbReference type="Proteomes" id="UP000219338">
    <property type="component" value="Unassembled WGS sequence"/>
</dbReference>
<protein>
    <submittedName>
        <fullName evidence="1">Uncharacterized protein</fullName>
    </submittedName>
</protein>
<name>A0A284RFQ7_ARMOS</name>
<sequence>METCLISAGTVTMSTHTSVLDVHQFKFFIHHASSSNRTKITFAEVEYYLKVSEHTPVISAAIDLGSIDGGAESTKHATMTLNSSCYSTRPSA</sequence>
<evidence type="ECO:0000313" key="1">
    <source>
        <dbReference type="EMBL" id="SJL07585.1"/>
    </source>
</evidence>
<keyword evidence="2" id="KW-1185">Reference proteome</keyword>
<organism evidence="1 2">
    <name type="scientific">Armillaria ostoyae</name>
    <name type="common">Armillaria root rot fungus</name>
    <dbReference type="NCBI Taxonomy" id="47428"/>
    <lineage>
        <taxon>Eukaryota</taxon>
        <taxon>Fungi</taxon>
        <taxon>Dikarya</taxon>
        <taxon>Basidiomycota</taxon>
        <taxon>Agaricomycotina</taxon>
        <taxon>Agaricomycetes</taxon>
        <taxon>Agaricomycetidae</taxon>
        <taxon>Agaricales</taxon>
        <taxon>Marasmiineae</taxon>
        <taxon>Physalacriaceae</taxon>
        <taxon>Armillaria</taxon>
    </lineage>
</organism>
<gene>
    <name evidence="1" type="ORF">ARMOST_10935</name>
</gene>
<proteinExistence type="predicted"/>
<accession>A0A284RFQ7</accession>
<dbReference type="AlphaFoldDB" id="A0A284RFQ7"/>
<evidence type="ECO:0000313" key="2">
    <source>
        <dbReference type="Proteomes" id="UP000219338"/>
    </source>
</evidence>